<dbReference type="Proteomes" id="UP000287033">
    <property type="component" value="Unassembled WGS sequence"/>
</dbReference>
<keyword evidence="2" id="KW-1185">Reference proteome</keyword>
<dbReference type="AlphaFoldDB" id="A0A401TMH4"/>
<proteinExistence type="predicted"/>
<reference evidence="1 2" key="1">
    <citation type="journal article" date="2018" name="Nat. Ecol. Evol.">
        <title>Shark genomes provide insights into elasmobranch evolution and the origin of vertebrates.</title>
        <authorList>
            <person name="Hara Y"/>
            <person name="Yamaguchi K"/>
            <person name="Onimaru K"/>
            <person name="Kadota M"/>
            <person name="Koyanagi M"/>
            <person name="Keeley SD"/>
            <person name="Tatsumi K"/>
            <person name="Tanaka K"/>
            <person name="Motone F"/>
            <person name="Kageyama Y"/>
            <person name="Nozu R"/>
            <person name="Adachi N"/>
            <person name="Nishimura O"/>
            <person name="Nakagawa R"/>
            <person name="Tanegashima C"/>
            <person name="Kiyatake I"/>
            <person name="Matsumoto R"/>
            <person name="Murakumo K"/>
            <person name="Nishida K"/>
            <person name="Terakita A"/>
            <person name="Kuratani S"/>
            <person name="Sato K"/>
            <person name="Hyodo S Kuraku.S."/>
        </authorList>
    </citation>
    <scope>NUCLEOTIDE SEQUENCE [LARGE SCALE GENOMIC DNA]</scope>
</reference>
<protein>
    <submittedName>
        <fullName evidence="1">Uncharacterized protein</fullName>
    </submittedName>
</protein>
<sequence>MASGGVPLLNPRPFGIPERVSGLACPCRTGDPTRSVCRDTGSFPPCLSEIALTAFSAGCFWARRLCRRPLGTRSVWFVGMDSGNLQPETQG</sequence>
<dbReference type="EMBL" id="BEZZ01114464">
    <property type="protein sequence ID" value="GCC43834.1"/>
    <property type="molecule type" value="Genomic_DNA"/>
</dbReference>
<name>A0A401TMH4_CHIPU</name>
<evidence type="ECO:0000313" key="2">
    <source>
        <dbReference type="Proteomes" id="UP000287033"/>
    </source>
</evidence>
<accession>A0A401TMH4</accession>
<gene>
    <name evidence="1" type="ORF">chiPu_0027808</name>
</gene>
<organism evidence="1 2">
    <name type="scientific">Chiloscyllium punctatum</name>
    <name type="common">Brownbanded bambooshark</name>
    <name type="synonym">Hemiscyllium punctatum</name>
    <dbReference type="NCBI Taxonomy" id="137246"/>
    <lineage>
        <taxon>Eukaryota</taxon>
        <taxon>Metazoa</taxon>
        <taxon>Chordata</taxon>
        <taxon>Craniata</taxon>
        <taxon>Vertebrata</taxon>
        <taxon>Chondrichthyes</taxon>
        <taxon>Elasmobranchii</taxon>
        <taxon>Galeomorphii</taxon>
        <taxon>Galeoidea</taxon>
        <taxon>Orectolobiformes</taxon>
        <taxon>Hemiscylliidae</taxon>
        <taxon>Chiloscyllium</taxon>
    </lineage>
</organism>
<comment type="caution">
    <text evidence="1">The sequence shown here is derived from an EMBL/GenBank/DDBJ whole genome shotgun (WGS) entry which is preliminary data.</text>
</comment>
<evidence type="ECO:0000313" key="1">
    <source>
        <dbReference type="EMBL" id="GCC43834.1"/>
    </source>
</evidence>